<proteinExistence type="predicted"/>
<comment type="caution">
    <text evidence="1">The sequence shown here is derived from an EMBL/GenBank/DDBJ whole genome shotgun (WGS) entry which is preliminary data.</text>
</comment>
<protein>
    <submittedName>
        <fullName evidence="1">Uncharacterized protein</fullName>
    </submittedName>
</protein>
<reference evidence="1 2" key="1">
    <citation type="journal article" date="2023" name="Plants (Basel)">
        <title>Bridging the Gap: Combining Genomics and Transcriptomics Approaches to Understand Stylosanthes scabra, an Orphan Legume from the Brazilian Caatinga.</title>
        <authorList>
            <person name="Ferreira-Neto J.R.C."/>
            <person name="da Silva M.D."/>
            <person name="Binneck E."/>
            <person name="de Melo N.F."/>
            <person name="da Silva R.H."/>
            <person name="de Melo A.L.T.M."/>
            <person name="Pandolfi V."/>
            <person name="Bustamante F.O."/>
            <person name="Brasileiro-Vidal A.C."/>
            <person name="Benko-Iseppon A.M."/>
        </authorList>
    </citation>
    <scope>NUCLEOTIDE SEQUENCE [LARGE SCALE GENOMIC DNA]</scope>
    <source>
        <tissue evidence="1">Leaves</tissue>
    </source>
</reference>
<keyword evidence="2" id="KW-1185">Reference proteome</keyword>
<evidence type="ECO:0000313" key="1">
    <source>
        <dbReference type="EMBL" id="MED6208880.1"/>
    </source>
</evidence>
<name>A0ABU6YHS6_9FABA</name>
<organism evidence="1 2">
    <name type="scientific">Stylosanthes scabra</name>
    <dbReference type="NCBI Taxonomy" id="79078"/>
    <lineage>
        <taxon>Eukaryota</taxon>
        <taxon>Viridiplantae</taxon>
        <taxon>Streptophyta</taxon>
        <taxon>Embryophyta</taxon>
        <taxon>Tracheophyta</taxon>
        <taxon>Spermatophyta</taxon>
        <taxon>Magnoliopsida</taxon>
        <taxon>eudicotyledons</taxon>
        <taxon>Gunneridae</taxon>
        <taxon>Pentapetalae</taxon>
        <taxon>rosids</taxon>
        <taxon>fabids</taxon>
        <taxon>Fabales</taxon>
        <taxon>Fabaceae</taxon>
        <taxon>Papilionoideae</taxon>
        <taxon>50 kb inversion clade</taxon>
        <taxon>dalbergioids sensu lato</taxon>
        <taxon>Dalbergieae</taxon>
        <taxon>Pterocarpus clade</taxon>
        <taxon>Stylosanthes</taxon>
    </lineage>
</organism>
<evidence type="ECO:0000313" key="2">
    <source>
        <dbReference type="Proteomes" id="UP001341840"/>
    </source>
</evidence>
<accession>A0ABU6YHS6</accession>
<dbReference type="Proteomes" id="UP001341840">
    <property type="component" value="Unassembled WGS sequence"/>
</dbReference>
<sequence length="79" mass="8551">MILGAFELDPANIEEGRSNQETSMVVVMDISLWEGDRREKGKSLSQFGRTSGIVRMRLVFGGGDDTSVDGGEGLVNDCL</sequence>
<gene>
    <name evidence="1" type="ORF">PIB30_049280</name>
</gene>
<dbReference type="EMBL" id="JASCZI010241985">
    <property type="protein sequence ID" value="MED6208880.1"/>
    <property type="molecule type" value="Genomic_DNA"/>
</dbReference>